<protein>
    <recommendedName>
        <fullName evidence="5">Lipoprotein</fullName>
    </recommendedName>
</protein>
<evidence type="ECO:0000256" key="2">
    <source>
        <dbReference type="SAM" id="Phobius"/>
    </source>
</evidence>
<evidence type="ECO:0000256" key="1">
    <source>
        <dbReference type="SAM" id="Coils"/>
    </source>
</evidence>
<sequence>MEDHRQSTNGFIGMIFLAIIMLAFLSGCGKSREEILSEEVRRLNSNIEVLEERNNELESEVKISNNEVQVLEKQSEKQKSDLKNEYEVQFKNEITKSIRDEYRWTAVKNASIILLVMSMPLFFLYYENIKKSKQLKKDAIDLINELKIHKDDLDSRYSEKVSENKAILDGYQRRLDMLLSKENQITEGRRSEKEEKIRLSNRILDIQDILNQSRTKIVG</sequence>
<proteinExistence type="predicted"/>
<keyword evidence="4" id="KW-1185">Reference proteome</keyword>
<feature type="transmembrane region" description="Helical" evidence="2">
    <location>
        <begin position="106"/>
        <end position="126"/>
    </location>
</feature>
<dbReference type="EMBL" id="CP091244">
    <property type="protein sequence ID" value="UJS24482.1"/>
    <property type="molecule type" value="Genomic_DNA"/>
</dbReference>
<evidence type="ECO:0008006" key="5">
    <source>
        <dbReference type="Google" id="ProtNLM"/>
    </source>
</evidence>
<evidence type="ECO:0000313" key="4">
    <source>
        <dbReference type="Proteomes" id="UP001054801"/>
    </source>
</evidence>
<keyword evidence="2" id="KW-0812">Transmembrane</keyword>
<feature type="transmembrane region" description="Helical" evidence="2">
    <location>
        <begin position="6"/>
        <end position="25"/>
    </location>
</feature>
<feature type="coiled-coil region" evidence="1">
    <location>
        <begin position="33"/>
        <end position="85"/>
    </location>
</feature>
<accession>A0ABY3SY73</accession>
<dbReference type="RefSeq" id="WP_236499002.1">
    <property type="nucleotide sequence ID" value="NZ_CP091244.1"/>
</dbReference>
<reference evidence="3" key="1">
    <citation type="journal article" date="2022" name="Microorganisms">
        <title>Two New Species of Filamentous Sulfur Bacteria of the Genus Thiothrix, Thiothrix winogradskyi sp. nov. and 'Candidatus Thiothrix sulfatifontis' sp. nov.</title>
        <authorList>
            <person name="Ravin N.V."/>
            <person name="Rossetti S."/>
            <person name="Beletsky A.V."/>
            <person name="Kadnikov V.V."/>
            <person name="Rudenko T.S."/>
            <person name="Smolyakov D.D."/>
            <person name="Moskvitina M.I."/>
            <person name="Gureeva M.V."/>
            <person name="Mardanov A.V."/>
            <person name="Grabovich M.Y."/>
        </authorList>
    </citation>
    <scope>NUCLEOTIDE SEQUENCE</scope>
    <source>
        <strain evidence="3">CT3</strain>
    </source>
</reference>
<keyword evidence="2" id="KW-1133">Transmembrane helix</keyword>
<keyword evidence="1" id="KW-0175">Coiled coil</keyword>
<organism evidence="3 4">
    <name type="scientific">Thiothrix winogradskyi</name>
    <dbReference type="NCBI Taxonomy" id="96472"/>
    <lineage>
        <taxon>Bacteria</taxon>
        <taxon>Pseudomonadati</taxon>
        <taxon>Pseudomonadota</taxon>
        <taxon>Gammaproteobacteria</taxon>
        <taxon>Thiotrichales</taxon>
        <taxon>Thiotrichaceae</taxon>
        <taxon>Thiothrix</taxon>
    </lineage>
</organism>
<gene>
    <name evidence="3" type="ORF">L2Y54_00200</name>
</gene>
<keyword evidence="2" id="KW-0472">Membrane</keyword>
<dbReference type="PROSITE" id="PS51257">
    <property type="entry name" value="PROKAR_LIPOPROTEIN"/>
    <property type="match status" value="1"/>
</dbReference>
<dbReference type="Proteomes" id="UP001054801">
    <property type="component" value="Chromosome"/>
</dbReference>
<evidence type="ECO:0000313" key="3">
    <source>
        <dbReference type="EMBL" id="UJS24482.1"/>
    </source>
</evidence>
<name>A0ABY3SY73_9GAMM</name>